<keyword evidence="3" id="KW-1185">Reference proteome</keyword>
<name>A0A9N9BHI9_9GLOM</name>
<accession>A0A9N9BHI9</accession>
<evidence type="ECO:0000256" key="1">
    <source>
        <dbReference type="ARBA" id="ARBA00022723"/>
    </source>
</evidence>
<protein>
    <submittedName>
        <fullName evidence="2">4796_t:CDS:1</fullName>
    </submittedName>
</protein>
<dbReference type="EMBL" id="CAJVPV010004104">
    <property type="protein sequence ID" value="CAG8566482.1"/>
    <property type="molecule type" value="Genomic_DNA"/>
</dbReference>
<dbReference type="GO" id="GO:0046872">
    <property type="term" value="F:metal ion binding"/>
    <property type="evidence" value="ECO:0007669"/>
    <property type="project" value="UniProtKB-KW"/>
</dbReference>
<dbReference type="PANTHER" id="PTHR46594:SF4">
    <property type="entry name" value="P-TYPE CATION-TRANSPORTING ATPASE"/>
    <property type="match status" value="1"/>
</dbReference>
<dbReference type="Proteomes" id="UP000789342">
    <property type="component" value="Unassembled WGS sequence"/>
</dbReference>
<comment type="caution">
    <text evidence="2">The sequence shown here is derived from an EMBL/GenBank/DDBJ whole genome shotgun (WGS) entry which is preliminary data.</text>
</comment>
<feature type="non-terminal residue" evidence="2">
    <location>
        <position position="1"/>
    </location>
</feature>
<gene>
    <name evidence="2" type="ORF">AMORRO_LOCUS6262</name>
</gene>
<proteinExistence type="predicted"/>
<dbReference type="PANTHER" id="PTHR46594">
    <property type="entry name" value="P-TYPE CATION-TRANSPORTING ATPASE"/>
    <property type="match status" value="1"/>
</dbReference>
<keyword evidence="1" id="KW-0479">Metal-binding</keyword>
<sequence>AGVFFPLLKFGLRPELASLAMMASSVSVVLSSLHLKNFKEPKYLSTKMTAPSK</sequence>
<organism evidence="2 3">
    <name type="scientific">Acaulospora morrowiae</name>
    <dbReference type="NCBI Taxonomy" id="94023"/>
    <lineage>
        <taxon>Eukaryota</taxon>
        <taxon>Fungi</taxon>
        <taxon>Fungi incertae sedis</taxon>
        <taxon>Mucoromycota</taxon>
        <taxon>Glomeromycotina</taxon>
        <taxon>Glomeromycetes</taxon>
        <taxon>Diversisporales</taxon>
        <taxon>Acaulosporaceae</taxon>
        <taxon>Acaulospora</taxon>
    </lineage>
</organism>
<evidence type="ECO:0000313" key="2">
    <source>
        <dbReference type="EMBL" id="CAG8566482.1"/>
    </source>
</evidence>
<dbReference type="AlphaFoldDB" id="A0A9N9BHI9"/>
<evidence type="ECO:0000313" key="3">
    <source>
        <dbReference type="Proteomes" id="UP000789342"/>
    </source>
</evidence>
<reference evidence="2" key="1">
    <citation type="submission" date="2021-06" db="EMBL/GenBank/DDBJ databases">
        <authorList>
            <person name="Kallberg Y."/>
            <person name="Tangrot J."/>
            <person name="Rosling A."/>
        </authorList>
    </citation>
    <scope>NUCLEOTIDE SEQUENCE</scope>
    <source>
        <strain evidence="2">CL551</strain>
    </source>
</reference>